<keyword evidence="1" id="KW-0240">DNA-directed RNA polymerase</keyword>
<keyword evidence="1 2" id="KW-0548">Nucleotidyltransferase</keyword>
<dbReference type="PANTHER" id="PTHR39646:SF1">
    <property type="entry name" value="DNA-DIRECTED RNA POLYMERASE SUBUNIT RPO4"/>
    <property type="match status" value="1"/>
</dbReference>
<dbReference type="Proteomes" id="UP001301797">
    <property type="component" value="Chromosome"/>
</dbReference>
<dbReference type="GO" id="GO:0000428">
    <property type="term" value="C:DNA-directed RNA polymerase complex"/>
    <property type="evidence" value="ECO:0007669"/>
    <property type="project" value="UniProtKB-KW"/>
</dbReference>
<dbReference type="InterPro" id="IPR010924">
    <property type="entry name" value="Rpo4"/>
</dbReference>
<dbReference type="GeneID" id="85229128"/>
<dbReference type="GO" id="GO:0005737">
    <property type="term" value="C:cytoplasm"/>
    <property type="evidence" value="ECO:0007669"/>
    <property type="project" value="UniProtKB-SubCell"/>
</dbReference>
<evidence type="ECO:0000313" key="2">
    <source>
        <dbReference type="EMBL" id="WOF15753.1"/>
    </source>
</evidence>
<dbReference type="InterPro" id="IPR044876">
    <property type="entry name" value="HRDC_dom_sf"/>
</dbReference>
<keyword evidence="1" id="KW-0804">Transcription</keyword>
<dbReference type="GO" id="GO:0000166">
    <property type="term" value="F:nucleotide binding"/>
    <property type="evidence" value="ECO:0007669"/>
    <property type="project" value="InterPro"/>
</dbReference>
<dbReference type="SUPFAM" id="SSF47819">
    <property type="entry name" value="HRDC-like"/>
    <property type="match status" value="1"/>
</dbReference>
<proteinExistence type="inferred from homology"/>
<dbReference type="PIRSF" id="PIRSF005053">
    <property type="entry name" value="RNA_pol_F_arch"/>
    <property type="match status" value="1"/>
</dbReference>
<reference evidence="2 3" key="1">
    <citation type="submission" date="2019-09" db="EMBL/GenBank/DDBJ databases">
        <title>The complete genome of Methanoplanus sp. FWC-SCC4.</title>
        <authorList>
            <person name="Chen S.-C."/>
            <person name="Zhou Y.-Z."/>
            <person name="Lai M.-C."/>
        </authorList>
    </citation>
    <scope>NUCLEOTIDE SEQUENCE [LARGE SCALE GENOMIC DNA]</scope>
    <source>
        <strain evidence="2 3">FWC-SCC4</strain>
    </source>
</reference>
<keyword evidence="3" id="KW-1185">Reference proteome</keyword>
<accession>A0AA97FCL3</accession>
<comment type="function">
    <text evidence="1">DNA-dependent RNA polymerase (RNAP) catalyzes the transcription of DNA into RNA using the four ribonucleoside triphosphates as substrates. This subunit is less well bound than the others.</text>
</comment>
<dbReference type="InterPro" id="IPR010997">
    <property type="entry name" value="HRDC-like_sf"/>
</dbReference>
<dbReference type="AlphaFoldDB" id="A0AA97FCL3"/>
<dbReference type="Gene3D" id="6.10.140.10">
    <property type="match status" value="1"/>
</dbReference>
<comment type="subcellular location">
    <subcellularLocation>
        <location evidence="1">Cytoplasm</location>
    </subcellularLocation>
</comment>
<comment type="catalytic activity">
    <reaction evidence="1">
        <text>RNA(n) + a ribonucleoside 5'-triphosphate = RNA(n+1) + diphosphate</text>
        <dbReference type="Rhea" id="RHEA:21248"/>
        <dbReference type="Rhea" id="RHEA-COMP:14527"/>
        <dbReference type="Rhea" id="RHEA-COMP:17342"/>
        <dbReference type="ChEBI" id="CHEBI:33019"/>
        <dbReference type="ChEBI" id="CHEBI:61557"/>
        <dbReference type="ChEBI" id="CHEBI:140395"/>
        <dbReference type="EC" id="2.7.7.6"/>
    </reaction>
</comment>
<dbReference type="EMBL" id="CP043875">
    <property type="protein sequence ID" value="WOF15753.1"/>
    <property type="molecule type" value="Genomic_DNA"/>
</dbReference>
<dbReference type="EC" id="2.7.7.6" evidence="1"/>
<dbReference type="HAMAP" id="MF_00864">
    <property type="entry name" value="RNApol_arch_Rpo4"/>
    <property type="match status" value="1"/>
</dbReference>
<keyword evidence="1 2" id="KW-0808">Transferase</keyword>
<dbReference type="RefSeq" id="WP_317137327.1">
    <property type="nucleotide sequence ID" value="NZ_CP043875.1"/>
</dbReference>
<protein>
    <recommendedName>
        <fullName evidence="1">DNA-directed RNA polymerase subunit Rpo4</fullName>
        <ecNumber evidence="1">2.7.7.6</ecNumber>
    </recommendedName>
    <alternativeName>
        <fullName evidence="1">DNA-directed RNA polymerase subunit F</fullName>
    </alternativeName>
</protein>
<name>A0AA97FCL3_9EURY</name>
<evidence type="ECO:0000313" key="3">
    <source>
        <dbReference type="Proteomes" id="UP001301797"/>
    </source>
</evidence>
<comment type="similarity">
    <text evidence="1">Belongs to the eukaryotic RPB4 RNA polymerase subunit family.</text>
</comment>
<organism evidence="2 3">
    <name type="scientific">Methanochimaera problematica</name>
    <dbReference type="NCBI Taxonomy" id="2609417"/>
    <lineage>
        <taxon>Archaea</taxon>
        <taxon>Methanobacteriati</taxon>
        <taxon>Methanobacteriota</taxon>
        <taxon>Stenosarchaea group</taxon>
        <taxon>Methanomicrobia</taxon>
        <taxon>Methanomicrobiales</taxon>
        <taxon>Methanomicrobiaceae</taxon>
        <taxon>Methanochimaera</taxon>
    </lineage>
</organism>
<keyword evidence="1" id="KW-0963">Cytoplasm</keyword>
<dbReference type="Pfam" id="PF03874">
    <property type="entry name" value="RNA_pol_Rpb4"/>
    <property type="match status" value="1"/>
</dbReference>
<evidence type="ECO:0000256" key="1">
    <source>
        <dbReference type="HAMAP-Rule" id="MF_00864"/>
    </source>
</evidence>
<dbReference type="NCBIfam" id="NF011552">
    <property type="entry name" value="PRK14981.1-4"/>
    <property type="match status" value="1"/>
</dbReference>
<dbReference type="InterPro" id="IPR005574">
    <property type="entry name" value="Rpb4/RPC9"/>
</dbReference>
<dbReference type="PANTHER" id="PTHR39646">
    <property type="entry name" value="RNA POLYMERASE RPB4"/>
    <property type="match status" value="1"/>
</dbReference>
<sequence>MKVKGIINEERITLPEMREALLNVEAKRLEAGKEMSYELRRSIEHANHLSKTSAEKSRALVEKLIALDKMKPDIAFRIANVMPKTRDELRAIYAKERFTLSGEELDEILDLVIAHF</sequence>
<dbReference type="KEGG" id="mefw:F1737_03125"/>
<dbReference type="GO" id="GO:0003899">
    <property type="term" value="F:DNA-directed RNA polymerase activity"/>
    <property type="evidence" value="ECO:0007669"/>
    <property type="project" value="UniProtKB-UniRule"/>
</dbReference>
<comment type="subunit">
    <text evidence="1">Part of the RNA polymerase complex. Forms a stalk with Rpo7 that extends from the main structure.</text>
</comment>
<dbReference type="Gene3D" id="1.10.150.80">
    <property type="entry name" value="HRDC domain"/>
    <property type="match status" value="1"/>
</dbReference>
<gene>
    <name evidence="1" type="primary">rpo4</name>
    <name evidence="1" type="synonym">rpoF</name>
    <name evidence="2" type="ORF">F1737_03125</name>
</gene>
<dbReference type="GO" id="GO:0006352">
    <property type="term" value="P:DNA-templated transcription initiation"/>
    <property type="evidence" value="ECO:0007669"/>
    <property type="project" value="InterPro"/>
</dbReference>